<dbReference type="RefSeq" id="WP_188950334.1">
    <property type="nucleotide sequence ID" value="NZ_BMPH01000024.1"/>
</dbReference>
<evidence type="ECO:0000313" key="3">
    <source>
        <dbReference type="Proteomes" id="UP001195422"/>
    </source>
</evidence>
<dbReference type="Pfam" id="PF13455">
    <property type="entry name" value="MUG113"/>
    <property type="match status" value="1"/>
</dbReference>
<dbReference type="EMBL" id="JAGIOJ010000001">
    <property type="protein sequence ID" value="MBP2398572.1"/>
    <property type="molecule type" value="Genomic_DNA"/>
</dbReference>
<name>A0ABS4XQ34_GLUPR</name>
<feature type="domain" description="Bacteriophage T5 Orf172 DNA-binding" evidence="1">
    <location>
        <begin position="285"/>
        <end position="379"/>
    </location>
</feature>
<evidence type="ECO:0000259" key="1">
    <source>
        <dbReference type="SMART" id="SM00974"/>
    </source>
</evidence>
<proteinExistence type="predicted"/>
<evidence type="ECO:0000313" key="2">
    <source>
        <dbReference type="EMBL" id="MBP2398572.1"/>
    </source>
</evidence>
<keyword evidence="3" id="KW-1185">Reference proteome</keyword>
<reference evidence="2 3" key="1">
    <citation type="submission" date="2021-03" db="EMBL/GenBank/DDBJ databases">
        <title>Sequencing the genomes of 1000 actinobacteria strains.</title>
        <authorList>
            <person name="Klenk H.-P."/>
        </authorList>
    </citation>
    <scope>NUCLEOTIDE SEQUENCE [LARGE SCALE GENOMIC DNA]</scope>
    <source>
        <strain evidence="2 3">DSM 20168</strain>
    </source>
</reference>
<dbReference type="SMART" id="SM00974">
    <property type="entry name" value="T5orf172"/>
    <property type="match status" value="1"/>
</dbReference>
<sequence length="400" mass="44319">MSEQEDKTPGLDAAEPVLDIQSLIDSDLDGLLDTPEKPRKITAQGRLERAFLEIVEFNKTHGRLPSSTTREIAERKLGARLEGILASEEKIAALKPLDELGLLEFPETPESLAELLSSDGLDLLDDDLGLLDVSDLPQRRTAEAPESVAKRKKAVGFEAFEPLFKAKHAELADGTYRLIAYPGERTIDEGQFFVLNGVMLFVAEVGESLVQSSGRKTRQKQRLRVIFENGTESSMYRQSLSVRLHEGAGLLLVRSGHDASEVGDADQESGHVYVLRSLSTDPQVSSIQNLHKIGFSTTTVEKRIANAAGSPTYLMAPVEIVADYRAYNLRASALEHLLHRVFASVRLDITQINREGKNYDPSEWFVVPLNVINQAISMIMSGEITDYVYDPAMQRLVERS</sequence>
<dbReference type="Proteomes" id="UP001195422">
    <property type="component" value="Unassembled WGS sequence"/>
</dbReference>
<organism evidence="2 3">
    <name type="scientific">Glutamicibacter protophormiae</name>
    <name type="common">Brevibacterium protophormiae</name>
    <dbReference type="NCBI Taxonomy" id="37930"/>
    <lineage>
        <taxon>Bacteria</taxon>
        <taxon>Bacillati</taxon>
        <taxon>Actinomycetota</taxon>
        <taxon>Actinomycetes</taxon>
        <taxon>Micrococcales</taxon>
        <taxon>Micrococcaceae</taxon>
        <taxon>Glutamicibacter</taxon>
    </lineage>
</organism>
<protein>
    <recommendedName>
        <fullName evidence="1">Bacteriophage T5 Orf172 DNA-binding domain-containing protein</fullName>
    </recommendedName>
</protein>
<accession>A0ABS4XQ34</accession>
<comment type="caution">
    <text evidence="2">The sequence shown here is derived from an EMBL/GenBank/DDBJ whole genome shotgun (WGS) entry which is preliminary data.</text>
</comment>
<dbReference type="InterPro" id="IPR018306">
    <property type="entry name" value="Phage_T5_Orf172_DNA-bd"/>
</dbReference>
<gene>
    <name evidence="2" type="ORF">JOF39_001653</name>
</gene>